<evidence type="ECO:0000313" key="5">
    <source>
        <dbReference type="EMBL" id="CAB4255571.1"/>
    </source>
</evidence>
<feature type="region of interest" description="Disordered" evidence="4">
    <location>
        <begin position="762"/>
        <end position="788"/>
    </location>
</feature>
<feature type="region of interest" description="Disordered" evidence="4">
    <location>
        <begin position="691"/>
        <end position="736"/>
    </location>
</feature>
<name>A0A8H2VHI4_9SACH</name>
<evidence type="ECO:0000256" key="3">
    <source>
        <dbReference type="ARBA" id="ARBA00023242"/>
    </source>
</evidence>
<dbReference type="GO" id="GO:0000182">
    <property type="term" value="F:rDNA binding"/>
    <property type="evidence" value="ECO:0007669"/>
    <property type="project" value="TreeGrafter"/>
</dbReference>
<evidence type="ECO:0000313" key="6">
    <source>
        <dbReference type="Proteomes" id="UP000644660"/>
    </source>
</evidence>
<keyword evidence="3" id="KW-0539">Nucleus</keyword>
<dbReference type="RefSeq" id="XP_041407415.1">
    <property type="nucleotide sequence ID" value="XM_041551481.1"/>
</dbReference>
<dbReference type="InterPro" id="IPR016024">
    <property type="entry name" value="ARM-type_fold"/>
</dbReference>
<dbReference type="AlphaFoldDB" id="A0A8H2VHI4"/>
<dbReference type="OrthoDB" id="342531at2759"/>
<protein>
    <submittedName>
        <fullName evidence="5">Similar to Saccharomyces cerevisiae YEL055C POL5 DNA Polymerase phi</fullName>
    </submittedName>
</protein>
<comment type="similarity">
    <text evidence="2">Belongs to the MYBBP1A family.</text>
</comment>
<dbReference type="GeneID" id="64858626"/>
<comment type="subcellular location">
    <subcellularLocation>
        <location evidence="1">Nucleus</location>
    </subcellularLocation>
</comment>
<gene>
    <name evidence="5" type="ORF">KABA2_06S08602</name>
</gene>
<organism evidence="5 6">
    <name type="scientific">Maudiozyma barnettii</name>
    <dbReference type="NCBI Taxonomy" id="61262"/>
    <lineage>
        <taxon>Eukaryota</taxon>
        <taxon>Fungi</taxon>
        <taxon>Dikarya</taxon>
        <taxon>Ascomycota</taxon>
        <taxon>Saccharomycotina</taxon>
        <taxon>Saccharomycetes</taxon>
        <taxon>Saccharomycetales</taxon>
        <taxon>Saccharomycetaceae</taxon>
        <taxon>Maudiozyma</taxon>
    </lineage>
</organism>
<evidence type="ECO:0000256" key="1">
    <source>
        <dbReference type="ARBA" id="ARBA00004123"/>
    </source>
</evidence>
<evidence type="ECO:0000256" key="2">
    <source>
        <dbReference type="ARBA" id="ARBA00006809"/>
    </source>
</evidence>
<dbReference type="InterPro" id="IPR007015">
    <property type="entry name" value="DNA_pol_V/MYBBP1A"/>
</dbReference>
<keyword evidence="6" id="KW-1185">Reference proteome</keyword>
<dbReference type="Proteomes" id="UP000644660">
    <property type="component" value="Unassembled WGS sequence"/>
</dbReference>
<evidence type="ECO:0000256" key="4">
    <source>
        <dbReference type="SAM" id="MobiDB-lite"/>
    </source>
</evidence>
<dbReference type="GO" id="GO:0005730">
    <property type="term" value="C:nucleolus"/>
    <property type="evidence" value="ECO:0007669"/>
    <property type="project" value="InterPro"/>
</dbReference>
<dbReference type="EMBL" id="CAEFZW010000006">
    <property type="protein sequence ID" value="CAB4255571.1"/>
    <property type="molecule type" value="Genomic_DNA"/>
</dbReference>
<dbReference type="GO" id="GO:0006355">
    <property type="term" value="P:regulation of DNA-templated transcription"/>
    <property type="evidence" value="ECO:0007669"/>
    <property type="project" value="InterPro"/>
</dbReference>
<reference evidence="5 6" key="1">
    <citation type="submission" date="2020-05" db="EMBL/GenBank/DDBJ databases">
        <authorList>
            <person name="Casaregola S."/>
            <person name="Devillers H."/>
            <person name="Grondin C."/>
        </authorList>
    </citation>
    <scope>NUCLEOTIDE SEQUENCE [LARGE SCALE GENOMIC DNA]</scope>
    <source>
        <strain evidence="5 6">CLIB 1767</strain>
    </source>
</reference>
<dbReference type="SUPFAM" id="SSF48371">
    <property type="entry name" value="ARM repeat"/>
    <property type="match status" value="1"/>
</dbReference>
<feature type="compositionally biased region" description="Acidic residues" evidence="4">
    <location>
        <begin position="768"/>
        <end position="784"/>
    </location>
</feature>
<accession>A0A8H2VHI4</accession>
<comment type="caution">
    <text evidence="5">The sequence shown here is derived from an EMBL/GenBank/DDBJ whole genome shotgun (WGS) entry which is preliminary data.</text>
</comment>
<sequence length="1000" mass="114272">MSKVNRDLFYKLASELPEERVQAAVLIIKELSELELPEADTEWKYVLNRLITGLSSDRNGARLGFSLCLTEVVNLAIELSKDGKKPVPECLPNIEEFLNLVSKTLSLEADKSNKKRKGKEERGLLFGKLFGLQCLLNEPLFSGIFFENKSVSKFSTTFMEELLTLSQYKNWIREPCLYTLFQTITKLIPFANEEFIISVIQLLDTYKLTLTNEGLAIYLSILHNDKHFNLSNITLKNNGWKNNDPLARGNLPVLTDVLRQSSVSDDERNNVKQANWTPRLHFVWKVLLPIICVAPEANGEHINKKRKKEKETIKFAEFWQMAVDESFFNEKSSSERKFLGFLIFEKTISLVDAHWISSIFSQNFMRSLINQSTDSKRLLHKISQKSLNVIVDSCGPEHEDKLVSCLKAILFDPTGSVNFDKLTKSKTVSKLITTPDLNENILQQLFTMFYSELPSKIDTDLSLIRFILDTVLHIVRSHKNYMPITLATTILKPIILLTFFTKDNEQLNELARERLYSILAELTGVKVDTHSWQYYALDIIIELENDTDSNVELVNKLDDSLIKIKQDAMEVLSDISNSFEKAGEETSKLRGMESLISMCLLQLYSGDVESVSVIEELCSFYNSQSEEGDNSMVGITEILLSLLAQKRAMLRRISLAVWEQFISDIGHDELKVLLDVLSARENKQGFSQLFEGVDEYEEEEEEEEEEDSDAENNENKSSDNEESSSDSDNDMDDENVTNIDKETSSALVKALNLPENIINENGEVKFDELDDFSGDEESDEESMDDEKMMELDDQLSEIFKRRKEALSSIPTGNQRKSDVKMSRENVVSFKHRIVEMLEIYVKYIEKCIVEKRKGKSDSNVDASNLLMFIRPMIACVRETLDKSLSDKISKILKTKVFKISVNAISNVQNEECLTLIKQVHDKLLSSKPGHFSVNYYSLCSTSSIFLGKLLLENNKGDDSSAILEELVDIYSQTTKKWMTKGKFGVNIFIDFYNWLSSKKQ</sequence>
<dbReference type="Pfam" id="PF04931">
    <property type="entry name" value="DNA_pol_phi"/>
    <property type="match status" value="1"/>
</dbReference>
<proteinExistence type="inferred from homology"/>
<dbReference type="PANTHER" id="PTHR13213">
    <property type="entry name" value="MYB-BINDING PROTEIN 1A FAMILY MEMBER"/>
    <property type="match status" value="1"/>
</dbReference>
<dbReference type="PANTHER" id="PTHR13213:SF2">
    <property type="entry name" value="MYB-BINDING PROTEIN 1A"/>
    <property type="match status" value="1"/>
</dbReference>
<feature type="compositionally biased region" description="Acidic residues" evidence="4">
    <location>
        <begin position="692"/>
        <end position="712"/>
    </location>
</feature>
<feature type="compositionally biased region" description="Acidic residues" evidence="4">
    <location>
        <begin position="720"/>
        <end position="735"/>
    </location>
</feature>